<dbReference type="SUPFAM" id="SSF50630">
    <property type="entry name" value="Acid proteases"/>
    <property type="match status" value="1"/>
</dbReference>
<evidence type="ECO:0000313" key="4">
    <source>
        <dbReference type="EMBL" id="KAK1437795.1"/>
    </source>
</evidence>
<dbReference type="AlphaFoldDB" id="A0AAD8L8L5"/>
<evidence type="ECO:0000313" key="5">
    <source>
        <dbReference type="Proteomes" id="UP001229421"/>
    </source>
</evidence>
<evidence type="ECO:0000256" key="1">
    <source>
        <dbReference type="ARBA" id="ARBA00007447"/>
    </source>
</evidence>
<name>A0AAD8L8L5_TARER</name>
<reference evidence="4" key="1">
    <citation type="journal article" date="2023" name="bioRxiv">
        <title>Improved chromosome-level genome assembly for marigold (Tagetes erecta).</title>
        <authorList>
            <person name="Jiang F."/>
            <person name="Yuan L."/>
            <person name="Wang S."/>
            <person name="Wang H."/>
            <person name="Xu D."/>
            <person name="Wang A."/>
            <person name="Fan W."/>
        </authorList>
    </citation>
    <scope>NUCLEOTIDE SEQUENCE</scope>
    <source>
        <strain evidence="4">WSJ</strain>
        <tissue evidence="4">Leaf</tissue>
    </source>
</reference>
<evidence type="ECO:0008006" key="6">
    <source>
        <dbReference type="Google" id="ProtNLM"/>
    </source>
</evidence>
<evidence type="ECO:0000259" key="3">
    <source>
        <dbReference type="Pfam" id="PF14543"/>
    </source>
</evidence>
<dbReference type="Gene3D" id="2.40.70.10">
    <property type="entry name" value="Acid Proteases"/>
    <property type="match status" value="2"/>
</dbReference>
<accession>A0AAD8L8L5</accession>
<dbReference type="Pfam" id="PF14543">
    <property type="entry name" value="TAXi_N"/>
    <property type="match status" value="1"/>
</dbReference>
<sequence length="206" mass="22789">MDMPMFVLEPRVSLETVLKREQRLFIRCGAKQSGDLDSSDQALDGILGFGQSNTSLLSQLASAKKVKKMFSHCLDGKKGGGIFAIGEVVEPKIKTTPILDDTTHFNIAVDSIDVNGDVVKLPTSIFDFVKKQAAIVDSGTTLAYFPDDVYNQLMEKIKAAQPDNKPHTVEKLFTCYKYSGKFCIISIGLDDLEFVTQRSKESHTLF</sequence>
<keyword evidence="5" id="KW-1185">Reference proteome</keyword>
<dbReference type="GO" id="GO:0006508">
    <property type="term" value="P:proteolysis"/>
    <property type="evidence" value="ECO:0007669"/>
    <property type="project" value="InterPro"/>
</dbReference>
<evidence type="ECO:0000259" key="2">
    <source>
        <dbReference type="Pfam" id="PF14541"/>
    </source>
</evidence>
<protein>
    <recommendedName>
        <fullName evidence="6">Peptidase A1 domain-containing protein</fullName>
    </recommendedName>
</protein>
<comment type="similarity">
    <text evidence="1">Belongs to the peptidase A1 family.</text>
</comment>
<organism evidence="4 5">
    <name type="scientific">Tagetes erecta</name>
    <name type="common">African marigold</name>
    <dbReference type="NCBI Taxonomy" id="13708"/>
    <lineage>
        <taxon>Eukaryota</taxon>
        <taxon>Viridiplantae</taxon>
        <taxon>Streptophyta</taxon>
        <taxon>Embryophyta</taxon>
        <taxon>Tracheophyta</taxon>
        <taxon>Spermatophyta</taxon>
        <taxon>Magnoliopsida</taxon>
        <taxon>eudicotyledons</taxon>
        <taxon>Gunneridae</taxon>
        <taxon>Pentapetalae</taxon>
        <taxon>asterids</taxon>
        <taxon>campanulids</taxon>
        <taxon>Asterales</taxon>
        <taxon>Asteraceae</taxon>
        <taxon>Asteroideae</taxon>
        <taxon>Heliantheae alliance</taxon>
        <taxon>Tageteae</taxon>
        <taxon>Tagetes</taxon>
    </lineage>
</organism>
<proteinExistence type="inferred from homology"/>
<dbReference type="Proteomes" id="UP001229421">
    <property type="component" value="Unassembled WGS sequence"/>
</dbReference>
<dbReference type="Pfam" id="PF14541">
    <property type="entry name" value="TAXi_C"/>
    <property type="match status" value="1"/>
</dbReference>
<gene>
    <name evidence="4" type="ORF">QVD17_03593</name>
</gene>
<feature type="domain" description="Xylanase inhibitor N-terminal" evidence="3">
    <location>
        <begin position="22"/>
        <end position="86"/>
    </location>
</feature>
<dbReference type="EMBL" id="JAUHHV010000001">
    <property type="protein sequence ID" value="KAK1437795.1"/>
    <property type="molecule type" value="Genomic_DNA"/>
</dbReference>
<dbReference type="InterPro" id="IPR032799">
    <property type="entry name" value="TAXi_C"/>
</dbReference>
<comment type="caution">
    <text evidence="4">The sequence shown here is derived from an EMBL/GenBank/DDBJ whole genome shotgun (WGS) entry which is preliminary data.</text>
</comment>
<dbReference type="GO" id="GO:0004190">
    <property type="term" value="F:aspartic-type endopeptidase activity"/>
    <property type="evidence" value="ECO:0007669"/>
    <property type="project" value="InterPro"/>
</dbReference>
<dbReference type="PANTHER" id="PTHR13683">
    <property type="entry name" value="ASPARTYL PROTEASES"/>
    <property type="match status" value="1"/>
</dbReference>
<dbReference type="InterPro" id="IPR021109">
    <property type="entry name" value="Peptidase_aspartic_dom_sf"/>
</dbReference>
<dbReference type="InterPro" id="IPR001461">
    <property type="entry name" value="Aspartic_peptidase_A1"/>
</dbReference>
<feature type="domain" description="Xylanase inhibitor C-terminal" evidence="2">
    <location>
        <begin position="106"/>
        <end position="180"/>
    </location>
</feature>
<dbReference type="PANTHER" id="PTHR13683:SF822">
    <property type="entry name" value="ASPARTIC PEPTIDASE A1 FAMILY, ASPARTIC PEPTIDASE DOMAIN, XYLANASE INHIBITOR-RELATED"/>
    <property type="match status" value="1"/>
</dbReference>
<dbReference type="InterPro" id="IPR032861">
    <property type="entry name" value="TAXi_N"/>
</dbReference>